<protein>
    <submittedName>
        <fullName evidence="7">Helicase-related protein</fullName>
    </submittedName>
</protein>
<name>A0ABV8RGI7_9SPHN</name>
<dbReference type="InterPro" id="IPR027417">
    <property type="entry name" value="P-loop_NTPase"/>
</dbReference>
<keyword evidence="3 7" id="KW-0347">Helicase</keyword>
<dbReference type="InterPro" id="IPR055206">
    <property type="entry name" value="DEXQc_SUV3"/>
</dbReference>
<keyword evidence="2" id="KW-0378">Hydrolase</keyword>
<keyword evidence="1" id="KW-0547">Nucleotide-binding</keyword>
<proteinExistence type="predicted"/>
<evidence type="ECO:0000313" key="7">
    <source>
        <dbReference type="EMBL" id="MFC4292374.1"/>
    </source>
</evidence>
<dbReference type="InterPro" id="IPR050699">
    <property type="entry name" value="RNA-DNA_Helicase"/>
</dbReference>
<keyword evidence="4" id="KW-0067">ATP-binding</keyword>
<dbReference type="Pfam" id="PF00271">
    <property type="entry name" value="Helicase_C"/>
    <property type="match status" value="1"/>
</dbReference>
<dbReference type="EMBL" id="JBHSDH010000013">
    <property type="protein sequence ID" value="MFC4292374.1"/>
    <property type="molecule type" value="Genomic_DNA"/>
</dbReference>
<dbReference type="RefSeq" id="WP_381423012.1">
    <property type="nucleotide sequence ID" value="NZ_JBHSDH010000013.1"/>
</dbReference>
<evidence type="ECO:0000256" key="4">
    <source>
        <dbReference type="ARBA" id="ARBA00022840"/>
    </source>
</evidence>
<dbReference type="SUPFAM" id="SSF52540">
    <property type="entry name" value="P-loop containing nucleoside triphosphate hydrolases"/>
    <property type="match status" value="2"/>
</dbReference>
<feature type="domain" description="Helicase C-terminal" evidence="6">
    <location>
        <begin position="155"/>
        <end position="321"/>
    </location>
</feature>
<dbReference type="Pfam" id="PF22527">
    <property type="entry name" value="DEXQc_Suv3"/>
    <property type="match status" value="1"/>
</dbReference>
<dbReference type="InterPro" id="IPR001650">
    <property type="entry name" value="Helicase_C-like"/>
</dbReference>
<dbReference type="GO" id="GO:0004386">
    <property type="term" value="F:helicase activity"/>
    <property type="evidence" value="ECO:0007669"/>
    <property type="project" value="UniProtKB-KW"/>
</dbReference>
<dbReference type="Gene3D" id="3.40.50.300">
    <property type="entry name" value="P-loop containing nucleotide triphosphate hydrolases"/>
    <property type="match status" value="2"/>
</dbReference>
<reference evidence="8" key="1">
    <citation type="journal article" date="2019" name="Int. J. Syst. Evol. Microbiol.">
        <title>The Global Catalogue of Microorganisms (GCM) 10K type strain sequencing project: providing services to taxonomists for standard genome sequencing and annotation.</title>
        <authorList>
            <consortium name="The Broad Institute Genomics Platform"/>
            <consortium name="The Broad Institute Genome Sequencing Center for Infectious Disease"/>
            <person name="Wu L."/>
            <person name="Ma J."/>
        </authorList>
    </citation>
    <scope>NUCLEOTIDE SEQUENCE [LARGE SCALE GENOMIC DNA]</scope>
    <source>
        <strain evidence="8">CECT 8531</strain>
    </source>
</reference>
<comment type="caution">
    <text evidence="7">The sequence shown here is derived from an EMBL/GenBank/DDBJ whole genome shotgun (WGS) entry which is preliminary data.</text>
</comment>
<dbReference type="PROSITE" id="PS51194">
    <property type="entry name" value="HELICASE_CTER"/>
    <property type="match status" value="1"/>
</dbReference>
<organism evidence="7 8">
    <name type="scientific">Sphingorhabdus arenilitoris</name>
    <dbReference type="NCBI Taxonomy" id="1490041"/>
    <lineage>
        <taxon>Bacteria</taxon>
        <taxon>Pseudomonadati</taxon>
        <taxon>Pseudomonadota</taxon>
        <taxon>Alphaproteobacteria</taxon>
        <taxon>Sphingomonadales</taxon>
        <taxon>Sphingomonadaceae</taxon>
        <taxon>Sphingorhabdus</taxon>
    </lineage>
</organism>
<evidence type="ECO:0000256" key="1">
    <source>
        <dbReference type="ARBA" id="ARBA00022741"/>
    </source>
</evidence>
<dbReference type="SMART" id="SM00490">
    <property type="entry name" value="HELICc"/>
    <property type="match status" value="1"/>
</dbReference>
<dbReference type="Proteomes" id="UP001595887">
    <property type="component" value="Unassembled WGS sequence"/>
</dbReference>
<dbReference type="PANTHER" id="PTHR12131">
    <property type="entry name" value="ATP-DEPENDENT RNA AND DNA HELICASE"/>
    <property type="match status" value="1"/>
</dbReference>
<evidence type="ECO:0000256" key="3">
    <source>
        <dbReference type="ARBA" id="ARBA00022806"/>
    </source>
</evidence>
<feature type="region of interest" description="Disordered" evidence="5">
    <location>
        <begin position="799"/>
        <end position="940"/>
    </location>
</feature>
<evidence type="ECO:0000313" key="8">
    <source>
        <dbReference type="Proteomes" id="UP001595887"/>
    </source>
</evidence>
<accession>A0ABV8RGI7</accession>
<evidence type="ECO:0000256" key="5">
    <source>
        <dbReference type="SAM" id="MobiDB-lite"/>
    </source>
</evidence>
<evidence type="ECO:0000259" key="6">
    <source>
        <dbReference type="PROSITE" id="PS51194"/>
    </source>
</evidence>
<keyword evidence="8" id="KW-1185">Reference proteome</keyword>
<feature type="compositionally biased region" description="Polar residues" evidence="5">
    <location>
        <begin position="843"/>
        <end position="876"/>
    </location>
</feature>
<gene>
    <name evidence="7" type="ORF">ACFOWX_08090</name>
</gene>
<evidence type="ECO:0000256" key="2">
    <source>
        <dbReference type="ARBA" id="ARBA00022801"/>
    </source>
</evidence>
<sequence length="958" mass="103964">MAHQNAFLTAVLGPTNTGKTHLAVERMCGHSSGMMGFPLRLLAREIYDRVVKIKGEGQVALITGEEKIEPPGARYYCCTVESMPIEREFAFVAVDEAQLAADPERGHIFTDRMLHARGFAETMILGSESLAPLIRKLLPDAEIISRPRFSTLSYGGAKKLSRLPKRSAVVAFSVEQVYAMAETLRRLRGGCAVVMGALSPRTRNAQVAMFQSGEVDYIVATDAIGMGLNLDVRHVAFAALGKFDGVRRRRLTVAEMAQIAGRAGRHQTDGTFGTLSGEAPEMTAEEILAIEDHRFAPLEWLYWREAQPRFDNVQTLIADLELRPERPELRAAPQAIDLDVLKRLSGMPAVTDLLRGPRTVERLWEAACLPDFRQLGAEPHSRFIASLWPHLATGYGHLPHAYAAQELARLDNLQGDIATLSQRIAAVRTWTYICHRSDWLSDPPAMADRAKQLEAKLSDALHDALRQRFVDKRLSKLMRGAAKDSALLPVVIDEANRVLVDGEDIGRLDGFAFKVDASAKAADHKLFLAAAQRHLALLLRQKAREVKMAGDSDFELGADAERQPAVYFQGDLIGHLIKGRSLMTPSFRPVKSVGALDAAALQDVQSRAEAWINAQLEKHLGGIVALHNVSQDAATDASVRALAVQLAEEGGIAGRAFLSDALRALPKEARGTARKSGIVFGALDVFHHAALKPAAAKWRAALFAARDERSMPEMPPESAVHLKDWNFANIADARNAGYRKLAGEYLRIDLAERVIKKAHEARGDQAVFGLDMTFATSLGLSDAGLNALMADAGFRKADAPAETGVDSEPAAPAGLPDPAPEETDSGGQKGESNVPGNEAEPISVTTEGSNTSEIVDQAQAADQTGDTSIDQLSLPATDSAPPLTYWRWAGMRKPQPRGQKLAQDAKRGHIKRKKSGPKTNRGKDSRAAPQPAKPAAPPSSLALQLAALQELHSPKKQK</sequence>
<dbReference type="PANTHER" id="PTHR12131:SF1">
    <property type="entry name" value="ATP-DEPENDENT RNA HELICASE SUPV3L1, MITOCHONDRIAL-RELATED"/>
    <property type="match status" value="1"/>
</dbReference>